<feature type="transmembrane region" description="Helical" evidence="5">
    <location>
        <begin position="6"/>
        <end position="25"/>
    </location>
</feature>
<evidence type="ECO:0000256" key="3">
    <source>
        <dbReference type="ARBA" id="ARBA00022989"/>
    </source>
</evidence>
<dbReference type="GO" id="GO:0042147">
    <property type="term" value="P:retrograde transport, endosome to Golgi"/>
    <property type="evidence" value="ECO:0007669"/>
    <property type="project" value="TreeGrafter"/>
</dbReference>
<dbReference type="RefSeq" id="XP_035347448.1">
    <property type="nucleotide sequence ID" value="XM_035491555.1"/>
</dbReference>
<evidence type="ECO:0000313" key="8">
    <source>
        <dbReference type="Proteomes" id="UP000509510"/>
    </source>
</evidence>
<dbReference type="SUPFAM" id="SSF53850">
    <property type="entry name" value="Periplasmic binding protein-like II"/>
    <property type="match status" value="1"/>
</dbReference>
<evidence type="ECO:0000256" key="2">
    <source>
        <dbReference type="ARBA" id="ARBA00022692"/>
    </source>
</evidence>
<sequence>MWLLDIVLEYAAPFFLVTSPFTSYADQIYSIHRSKSSAGFSLDIPLIMLVASIFKVFFWFGDHYATSLLMQAVNMACVQAILLKIALNNRPTPGAKEGIEHVPFADQQDHSESGFRRPYNFWRWRQEKPYWTFLAYFFAALFVIQVFCPFISSNESYIELLGYLGLGVEAFLPVPQVLANQRSRSCKGFRLSVLIAWIGGDAMKMSYLFYTKDTIPPAFKFCATFQCICDFYLGIQYLMYGNGKTEYRPHDTTEKDIRLGYRFTSGNGMPMMKLRGPRGPPPPFSVSNELAASTTVINTGDNLQRPSQLRTSTAMASSKPTIRIGYVPEHYLTPLHLSIRQSSYKDLPFELSLIPYPAGTGHMITSLRADEIDIGIGLTEGWIAGLTGKQQLNENNAAGDGGYKIVGQWVETPLRWAIVTGKQRADLNGVADLKDSRVGVSRLGSGSHIMSFVLSQQEGWTAESLKPAILGPFAGLREGVSESPYEAEFFMWEHFTTKSYFQPSDPSAYPNPPLKKIGEIYTPWPSWLITASSTTFPSPEKDERLQAVFDLFDKGIAEFESKTDEVVGLLGTGDLGCTYAEDDARDWLKATRFFKGTRGLDRKVVEKTVDVLKVAGVIDPSLPEEEAVQRVTGISR</sequence>
<dbReference type="Gene3D" id="3.40.190.10">
    <property type="entry name" value="Periplasmic binding protein-like II"/>
    <property type="match status" value="2"/>
</dbReference>
<dbReference type="InterPro" id="IPR054364">
    <property type="entry name" value="Ca3427-like_PBP2"/>
</dbReference>
<keyword evidence="2 5" id="KW-0812">Transmembrane</keyword>
<gene>
    <name evidence="7" type="ORF">TRUGW13939_08421</name>
</gene>
<dbReference type="AlphaFoldDB" id="A0A7H8R981"/>
<dbReference type="PANTHER" id="PTHR14856">
    <property type="entry name" value="PQ-LOOP REPEAT-CONTAINING PROTEIN 1-LIKE PROTEIN"/>
    <property type="match status" value="1"/>
</dbReference>
<dbReference type="InterPro" id="IPR006603">
    <property type="entry name" value="PQ-loop_rpt"/>
</dbReference>
<feature type="transmembrane region" description="Helical" evidence="5">
    <location>
        <begin position="130"/>
        <end position="152"/>
    </location>
</feature>
<keyword evidence="3 5" id="KW-1133">Transmembrane helix</keyword>
<dbReference type="Pfam" id="PF04193">
    <property type="entry name" value="PQ-loop"/>
    <property type="match status" value="2"/>
</dbReference>
<dbReference type="GO" id="GO:0005768">
    <property type="term" value="C:endosome"/>
    <property type="evidence" value="ECO:0007669"/>
    <property type="project" value="TreeGrafter"/>
</dbReference>
<proteinExistence type="predicted"/>
<dbReference type="GO" id="GO:0005802">
    <property type="term" value="C:trans-Golgi network"/>
    <property type="evidence" value="ECO:0007669"/>
    <property type="project" value="TreeGrafter"/>
</dbReference>
<dbReference type="EMBL" id="CP055901">
    <property type="protein sequence ID" value="QKX61273.1"/>
    <property type="molecule type" value="Genomic_DNA"/>
</dbReference>
<comment type="subcellular location">
    <subcellularLocation>
        <location evidence="1">Membrane</location>
        <topology evidence="1">Multi-pass membrane protein</topology>
    </subcellularLocation>
</comment>
<evidence type="ECO:0000313" key="7">
    <source>
        <dbReference type="EMBL" id="QKX61273.1"/>
    </source>
</evidence>
<dbReference type="Proteomes" id="UP000509510">
    <property type="component" value="Chromosome IV"/>
</dbReference>
<keyword evidence="4 5" id="KW-0472">Membrane</keyword>
<dbReference type="KEGG" id="trg:TRUGW13939_08421"/>
<dbReference type="InterPro" id="IPR052241">
    <property type="entry name" value="SLC66/Scramblase_ANY1"/>
</dbReference>
<feature type="domain" description="Ca3427-like PBP 2" evidence="6">
    <location>
        <begin position="416"/>
        <end position="503"/>
    </location>
</feature>
<dbReference type="SMART" id="SM00679">
    <property type="entry name" value="CTNS"/>
    <property type="match status" value="2"/>
</dbReference>
<dbReference type="GO" id="GO:0045332">
    <property type="term" value="P:phospholipid translocation"/>
    <property type="evidence" value="ECO:0007669"/>
    <property type="project" value="TreeGrafter"/>
</dbReference>
<dbReference type="PANTHER" id="PTHR14856:SF9">
    <property type="entry name" value="PQ-LOOP REPEAT-CONTAINING PROTEIN 1"/>
    <property type="match status" value="1"/>
</dbReference>
<dbReference type="GO" id="GO:0016020">
    <property type="term" value="C:membrane"/>
    <property type="evidence" value="ECO:0007669"/>
    <property type="project" value="UniProtKB-SubCell"/>
</dbReference>
<name>A0A7H8R981_TALRU</name>
<dbReference type="Gene3D" id="1.20.1280.290">
    <property type="match status" value="2"/>
</dbReference>
<reference evidence="8" key="1">
    <citation type="submission" date="2020-06" db="EMBL/GenBank/DDBJ databases">
        <title>A chromosome-scale genome assembly of Talaromyces rugulosus W13939.</title>
        <authorList>
            <person name="Wang B."/>
            <person name="Guo L."/>
            <person name="Ye K."/>
            <person name="Wang L."/>
        </authorList>
    </citation>
    <scope>NUCLEOTIDE SEQUENCE [LARGE SCALE GENOMIC DNA]</scope>
    <source>
        <strain evidence="8">W13939</strain>
    </source>
</reference>
<evidence type="ECO:0000259" key="6">
    <source>
        <dbReference type="Pfam" id="PF22384"/>
    </source>
</evidence>
<organism evidence="7 8">
    <name type="scientific">Talaromyces rugulosus</name>
    <name type="common">Penicillium rugulosum</name>
    <dbReference type="NCBI Taxonomy" id="121627"/>
    <lineage>
        <taxon>Eukaryota</taxon>
        <taxon>Fungi</taxon>
        <taxon>Dikarya</taxon>
        <taxon>Ascomycota</taxon>
        <taxon>Pezizomycotina</taxon>
        <taxon>Eurotiomycetes</taxon>
        <taxon>Eurotiomycetidae</taxon>
        <taxon>Eurotiales</taxon>
        <taxon>Trichocomaceae</taxon>
        <taxon>Talaromyces</taxon>
        <taxon>Talaromyces sect. Islandici</taxon>
    </lineage>
</organism>
<accession>A0A7H8R981</accession>
<evidence type="ECO:0000256" key="1">
    <source>
        <dbReference type="ARBA" id="ARBA00004141"/>
    </source>
</evidence>
<dbReference type="Pfam" id="PF22384">
    <property type="entry name" value="PBP2_Ca3427_like"/>
    <property type="match status" value="1"/>
</dbReference>
<evidence type="ECO:0000256" key="5">
    <source>
        <dbReference type="SAM" id="Phobius"/>
    </source>
</evidence>
<dbReference type="OrthoDB" id="1363at2759"/>
<keyword evidence="8" id="KW-1185">Reference proteome</keyword>
<dbReference type="GeneID" id="55995910"/>
<evidence type="ECO:0000256" key="4">
    <source>
        <dbReference type="ARBA" id="ARBA00023136"/>
    </source>
</evidence>
<protein>
    <recommendedName>
        <fullName evidence="6">Ca3427-like PBP 2 domain-containing protein</fullName>
    </recommendedName>
</protein>
<feature type="transmembrane region" description="Helical" evidence="5">
    <location>
        <begin position="37"/>
        <end position="58"/>
    </location>
</feature>
<dbReference type="GO" id="GO:0005829">
    <property type="term" value="C:cytosol"/>
    <property type="evidence" value="ECO:0007669"/>
    <property type="project" value="GOC"/>
</dbReference>